<sequence>MSSLWPEVRHKINPMQVVDDYADVYGVNPETIHDDETAGAMAAQEQQQMAAQQVAAAVPDMAKAAQAVGNTNPDQLQSGFDMATRVSAGFQFTEDDATGDPTGLRRPSDGKTFALFLTTEQVDQLLAPGLLAGVVYDASNRAIAWAIDGTNYTASYSNAEIVFDTTAARLATIDYWAAFTHPSNQRDIDRVYAFRDLDRNTATDAQVTQAYGGPGWVPVPMCAECGGRDDGVIVFGANVAALCPTCVSAAAELIAPAKKPGLFSRFRGA</sequence>
<dbReference type="AlphaFoldDB" id="E9I799"/>
<evidence type="ECO:0000313" key="1">
    <source>
        <dbReference type="EMBL" id="EFX60131.1"/>
    </source>
</evidence>
<gene>
    <name evidence="1" type="ORF">DAPPUDRAFT_125401</name>
</gene>
<dbReference type="InParanoid" id="E9I799"/>
<accession>E9I799</accession>
<dbReference type="KEGG" id="dpx:DAPPUDRAFT_125401"/>
<name>E9I799_DAPPU</name>
<dbReference type="Proteomes" id="UP000000305">
    <property type="component" value="Unassembled WGS sequence"/>
</dbReference>
<dbReference type="EMBL" id="GL737074">
    <property type="protein sequence ID" value="EFX60131.1"/>
    <property type="molecule type" value="Genomic_DNA"/>
</dbReference>
<evidence type="ECO:0000313" key="2">
    <source>
        <dbReference type="Proteomes" id="UP000000305"/>
    </source>
</evidence>
<protein>
    <submittedName>
        <fullName evidence="1">Uncharacterized protein</fullName>
    </submittedName>
</protein>
<proteinExistence type="predicted"/>
<reference evidence="1 2" key="1">
    <citation type="journal article" date="2011" name="Science">
        <title>The ecoresponsive genome of Daphnia pulex.</title>
        <authorList>
            <person name="Colbourne J.K."/>
            <person name="Pfrender M.E."/>
            <person name="Gilbert D."/>
            <person name="Thomas W.K."/>
            <person name="Tucker A."/>
            <person name="Oakley T.H."/>
            <person name="Tokishita S."/>
            <person name="Aerts A."/>
            <person name="Arnold G.J."/>
            <person name="Basu M.K."/>
            <person name="Bauer D.J."/>
            <person name="Caceres C.E."/>
            <person name="Carmel L."/>
            <person name="Casola C."/>
            <person name="Choi J.H."/>
            <person name="Detter J.C."/>
            <person name="Dong Q."/>
            <person name="Dusheyko S."/>
            <person name="Eads B.D."/>
            <person name="Frohlich T."/>
            <person name="Geiler-Samerotte K.A."/>
            <person name="Gerlach D."/>
            <person name="Hatcher P."/>
            <person name="Jogdeo S."/>
            <person name="Krijgsveld J."/>
            <person name="Kriventseva E.V."/>
            <person name="Kultz D."/>
            <person name="Laforsch C."/>
            <person name="Lindquist E."/>
            <person name="Lopez J."/>
            <person name="Manak J.R."/>
            <person name="Muller J."/>
            <person name="Pangilinan J."/>
            <person name="Patwardhan R.P."/>
            <person name="Pitluck S."/>
            <person name="Pritham E.J."/>
            <person name="Rechtsteiner A."/>
            <person name="Rho M."/>
            <person name="Rogozin I.B."/>
            <person name="Sakarya O."/>
            <person name="Salamov A."/>
            <person name="Schaack S."/>
            <person name="Shapiro H."/>
            <person name="Shiga Y."/>
            <person name="Skalitzky C."/>
            <person name="Smith Z."/>
            <person name="Souvorov A."/>
            <person name="Sung W."/>
            <person name="Tang Z."/>
            <person name="Tsuchiya D."/>
            <person name="Tu H."/>
            <person name="Vos H."/>
            <person name="Wang M."/>
            <person name="Wolf Y.I."/>
            <person name="Yamagata H."/>
            <person name="Yamada T."/>
            <person name="Ye Y."/>
            <person name="Shaw J.R."/>
            <person name="Andrews J."/>
            <person name="Crease T.J."/>
            <person name="Tang H."/>
            <person name="Lucas S.M."/>
            <person name="Robertson H.M."/>
            <person name="Bork P."/>
            <person name="Koonin E.V."/>
            <person name="Zdobnov E.M."/>
            <person name="Grigoriev I.V."/>
            <person name="Lynch M."/>
            <person name="Boore J.L."/>
        </authorList>
    </citation>
    <scope>NUCLEOTIDE SEQUENCE [LARGE SCALE GENOMIC DNA]</scope>
</reference>
<keyword evidence="2" id="KW-1185">Reference proteome</keyword>
<organism evidence="1 2">
    <name type="scientific">Daphnia pulex</name>
    <name type="common">Water flea</name>
    <dbReference type="NCBI Taxonomy" id="6669"/>
    <lineage>
        <taxon>Eukaryota</taxon>
        <taxon>Metazoa</taxon>
        <taxon>Ecdysozoa</taxon>
        <taxon>Arthropoda</taxon>
        <taxon>Crustacea</taxon>
        <taxon>Branchiopoda</taxon>
        <taxon>Diplostraca</taxon>
        <taxon>Cladocera</taxon>
        <taxon>Anomopoda</taxon>
        <taxon>Daphniidae</taxon>
        <taxon>Daphnia</taxon>
    </lineage>
</organism>
<dbReference type="HOGENOM" id="CLU_1035336_0_0_1"/>